<dbReference type="Proteomes" id="UP000290288">
    <property type="component" value="Unassembled WGS sequence"/>
</dbReference>
<dbReference type="AlphaFoldDB" id="A0A4Q2D0J0"/>
<evidence type="ECO:0000313" key="1">
    <source>
        <dbReference type="EMBL" id="RXW12663.1"/>
    </source>
</evidence>
<gene>
    <name evidence="1" type="ORF">EST38_g13188</name>
</gene>
<accession>A0A4Q2D0J0</accession>
<protein>
    <submittedName>
        <fullName evidence="1">Uncharacterized protein</fullName>
    </submittedName>
</protein>
<organism evidence="1 2">
    <name type="scientific">Candolleomyces aberdarensis</name>
    <dbReference type="NCBI Taxonomy" id="2316362"/>
    <lineage>
        <taxon>Eukaryota</taxon>
        <taxon>Fungi</taxon>
        <taxon>Dikarya</taxon>
        <taxon>Basidiomycota</taxon>
        <taxon>Agaricomycotina</taxon>
        <taxon>Agaricomycetes</taxon>
        <taxon>Agaricomycetidae</taxon>
        <taxon>Agaricales</taxon>
        <taxon>Agaricineae</taxon>
        <taxon>Psathyrellaceae</taxon>
        <taxon>Candolleomyces</taxon>
    </lineage>
</organism>
<sequence>MTSLPMADWDPRRPPIKPRLNLRKFLTKTQRKQKVRRQTKILAMQDTPPLGRIFQRPNVTNFYINLASDVSDDGASAQSDGAIDALAQELAKEPFPSYFMNGNRDNAPVKVNIIRKATQVSFVCSLSVLLYILQYLTHLKCKRHGQKKNNDGDILVPNPPKCPWSLMASEGDAPPVPRRPVHCVTTQSTLPSHEGVPGVSCYRIPRKRAFPIQSR</sequence>
<reference evidence="1 2" key="1">
    <citation type="submission" date="2019-01" db="EMBL/GenBank/DDBJ databases">
        <title>Draft genome sequence of Psathyrella aberdarensis IHI B618.</title>
        <authorList>
            <person name="Buettner E."/>
            <person name="Kellner H."/>
        </authorList>
    </citation>
    <scope>NUCLEOTIDE SEQUENCE [LARGE SCALE GENOMIC DNA]</scope>
    <source>
        <strain evidence="1 2">IHI B618</strain>
    </source>
</reference>
<comment type="caution">
    <text evidence="1">The sequence shown here is derived from an EMBL/GenBank/DDBJ whole genome shotgun (WGS) entry which is preliminary data.</text>
</comment>
<dbReference type="EMBL" id="SDEE01001164">
    <property type="protein sequence ID" value="RXW12663.1"/>
    <property type="molecule type" value="Genomic_DNA"/>
</dbReference>
<evidence type="ECO:0000313" key="2">
    <source>
        <dbReference type="Proteomes" id="UP000290288"/>
    </source>
</evidence>
<name>A0A4Q2D0J0_9AGAR</name>
<proteinExistence type="predicted"/>
<keyword evidence="2" id="KW-1185">Reference proteome</keyword>